<gene>
    <name evidence="1" type="ORF">D0Z07_1489</name>
</gene>
<keyword evidence="2" id="KW-1185">Reference proteome</keyword>
<evidence type="ECO:0000313" key="1">
    <source>
        <dbReference type="EMBL" id="KAG0651903.1"/>
    </source>
</evidence>
<organism evidence="1 2">
    <name type="scientific">Hyphodiscus hymeniophilus</name>
    <dbReference type="NCBI Taxonomy" id="353542"/>
    <lineage>
        <taxon>Eukaryota</taxon>
        <taxon>Fungi</taxon>
        <taxon>Dikarya</taxon>
        <taxon>Ascomycota</taxon>
        <taxon>Pezizomycotina</taxon>
        <taxon>Leotiomycetes</taxon>
        <taxon>Helotiales</taxon>
        <taxon>Hyphodiscaceae</taxon>
        <taxon>Hyphodiscus</taxon>
    </lineage>
</organism>
<dbReference type="AlphaFoldDB" id="A0A9P6VQQ9"/>
<evidence type="ECO:0000313" key="2">
    <source>
        <dbReference type="Proteomes" id="UP000785200"/>
    </source>
</evidence>
<dbReference type="Pfam" id="PF11951">
    <property type="entry name" value="Fungal_trans_2"/>
    <property type="match status" value="1"/>
</dbReference>
<dbReference type="EMBL" id="VNKQ01000003">
    <property type="protein sequence ID" value="KAG0651903.1"/>
    <property type="molecule type" value="Genomic_DNA"/>
</dbReference>
<accession>A0A9P6VQQ9</accession>
<name>A0A9P6VQQ9_9HELO</name>
<reference evidence="1" key="1">
    <citation type="submission" date="2019-07" db="EMBL/GenBank/DDBJ databases">
        <title>Hyphodiscus hymeniophilus genome sequencing and assembly.</title>
        <authorList>
            <person name="Kramer G."/>
            <person name="Nodwell J."/>
        </authorList>
    </citation>
    <scope>NUCLEOTIDE SEQUENCE</scope>
    <source>
        <strain evidence="1">ATCC 34498</strain>
    </source>
</reference>
<proteinExistence type="predicted"/>
<sequence>MLGMPNDLSLWFCHLNEARHLIDNAGLESQNLQGEFSRLLDWVEYHMVMSRFSHRHWYINVESSKETKNLPPIKGLPSCSHEIIRLFYFMFEIIRKPIDLLYHSDEYENSLVCLENKITKIVPLAAEGESDTMSGLSTVWVATIELFKLAALIYLKRASQNFSGSSPQIVAIVERAHIHLDDLETFDSAFPLLIIGCESRIDEQRFRILEHIERTIKSSRLRSLHGLQDVLQQI</sequence>
<dbReference type="Proteomes" id="UP000785200">
    <property type="component" value="Unassembled WGS sequence"/>
</dbReference>
<protein>
    <submittedName>
        <fullName evidence="1">Uncharacterized protein</fullName>
    </submittedName>
</protein>
<dbReference type="OrthoDB" id="5130013at2759"/>
<dbReference type="InterPro" id="IPR021858">
    <property type="entry name" value="Fun_TF"/>
</dbReference>
<comment type="caution">
    <text evidence="1">The sequence shown here is derived from an EMBL/GenBank/DDBJ whole genome shotgun (WGS) entry which is preliminary data.</text>
</comment>